<accession>A0A8S0WM16</accession>
<dbReference type="Proteomes" id="UP000467700">
    <property type="component" value="Unassembled WGS sequence"/>
</dbReference>
<dbReference type="InterPro" id="IPR032675">
    <property type="entry name" value="LRR_dom_sf"/>
</dbReference>
<evidence type="ECO:0000313" key="1">
    <source>
        <dbReference type="EMBL" id="CAA7265697.1"/>
    </source>
</evidence>
<dbReference type="Gene3D" id="3.80.10.10">
    <property type="entry name" value="Ribonuclease Inhibitor"/>
    <property type="match status" value="1"/>
</dbReference>
<keyword evidence="2" id="KW-1185">Reference proteome</keyword>
<sequence length="479" mass="54304">MASFSYSKMDICSGAMADLSFTFSVVRVAPKAEEAHQSSRQSPISRLPVELLCGIFHKYVEIPSGKPCIDPDRYSTGPRVSRASHTDPSLLTQICSHWRSIALNLPTLWSTIFIRQPKQSQLELTRLWLERAKEAPLSLAIWQTPVATEIDAEAAWEILSEFVARSDQWKKIDFQLPSAVILPFHQMMQDRKCDNLESIDFHATEVVHPGLVMTSRENRWDDQLEDLWKTFLSSPSLSDVTWRRLPPGGPPSDTVFSHLTSVNIAFDINVDDFLRILSLTPNLQRAQVALAIPSLQSSPSSPLSLKSLHTLQLSTRLKLSEILPKITAPSLTNLNIVVDESIASCSTLNPLQDFLQRSRCRLTTFTLVDRNIPSEAVESSLDFPELQSLTYLRLEGKLPEKAASHLLETQNGSYTRMPLLQHIYVGTAWARLVSSRWHSLPRDQPDDCEKMERFTRCSNRFHTSMDHEFQAMKDRELPI</sequence>
<proteinExistence type="predicted"/>
<reference evidence="1 2" key="1">
    <citation type="submission" date="2020-01" db="EMBL/GenBank/DDBJ databases">
        <authorList>
            <person name="Gupta K D."/>
        </authorList>
    </citation>
    <scope>NUCLEOTIDE SEQUENCE [LARGE SCALE GENOMIC DNA]</scope>
</reference>
<gene>
    <name evidence="1" type="ORF">AAE3_LOCUS8013</name>
</gene>
<dbReference type="AlphaFoldDB" id="A0A8S0WM16"/>
<dbReference type="OrthoDB" id="2895361at2759"/>
<dbReference type="Gene3D" id="1.20.1280.50">
    <property type="match status" value="1"/>
</dbReference>
<evidence type="ECO:0000313" key="2">
    <source>
        <dbReference type="Proteomes" id="UP000467700"/>
    </source>
</evidence>
<organism evidence="1 2">
    <name type="scientific">Cyclocybe aegerita</name>
    <name type="common">Black poplar mushroom</name>
    <name type="synonym">Agrocybe aegerita</name>
    <dbReference type="NCBI Taxonomy" id="1973307"/>
    <lineage>
        <taxon>Eukaryota</taxon>
        <taxon>Fungi</taxon>
        <taxon>Dikarya</taxon>
        <taxon>Basidiomycota</taxon>
        <taxon>Agaricomycotina</taxon>
        <taxon>Agaricomycetes</taxon>
        <taxon>Agaricomycetidae</taxon>
        <taxon>Agaricales</taxon>
        <taxon>Agaricineae</taxon>
        <taxon>Bolbitiaceae</taxon>
        <taxon>Cyclocybe</taxon>
    </lineage>
</organism>
<protein>
    <recommendedName>
        <fullName evidence="3">F-box domain-containing protein</fullName>
    </recommendedName>
</protein>
<evidence type="ECO:0008006" key="3">
    <source>
        <dbReference type="Google" id="ProtNLM"/>
    </source>
</evidence>
<comment type="caution">
    <text evidence="1">The sequence shown here is derived from an EMBL/GenBank/DDBJ whole genome shotgun (WGS) entry which is preliminary data.</text>
</comment>
<name>A0A8S0WM16_CYCAE</name>
<dbReference type="EMBL" id="CACVBS010000050">
    <property type="protein sequence ID" value="CAA7265697.1"/>
    <property type="molecule type" value="Genomic_DNA"/>
</dbReference>